<name>A0A1F6BVR1_9BACT</name>
<reference evidence="1 2" key="1">
    <citation type="journal article" date="2016" name="Nat. Commun.">
        <title>Thousands of microbial genomes shed light on interconnected biogeochemical processes in an aquifer system.</title>
        <authorList>
            <person name="Anantharaman K."/>
            <person name="Brown C.T."/>
            <person name="Hug L.A."/>
            <person name="Sharon I."/>
            <person name="Castelle C.J."/>
            <person name="Probst A.J."/>
            <person name="Thomas B.C."/>
            <person name="Singh A."/>
            <person name="Wilkins M.J."/>
            <person name="Karaoz U."/>
            <person name="Brodie E.L."/>
            <person name="Williams K.H."/>
            <person name="Hubbard S.S."/>
            <person name="Banfield J.F."/>
        </authorList>
    </citation>
    <scope>NUCLEOTIDE SEQUENCE [LARGE SCALE GENOMIC DNA]</scope>
</reference>
<protein>
    <submittedName>
        <fullName evidence="1">Uncharacterized protein</fullName>
    </submittedName>
</protein>
<evidence type="ECO:0000313" key="2">
    <source>
        <dbReference type="Proteomes" id="UP000179014"/>
    </source>
</evidence>
<dbReference type="EMBL" id="MFKN01000016">
    <property type="protein sequence ID" value="OGG41044.1"/>
    <property type="molecule type" value="Genomic_DNA"/>
</dbReference>
<dbReference type="Proteomes" id="UP000179014">
    <property type="component" value="Unassembled WGS sequence"/>
</dbReference>
<gene>
    <name evidence="1" type="ORF">A2118_00565</name>
</gene>
<comment type="caution">
    <text evidence="1">The sequence shown here is derived from an EMBL/GenBank/DDBJ whole genome shotgun (WGS) entry which is preliminary data.</text>
</comment>
<sequence length="90" mass="10002">MKPIVVPSMDIPYAASHLGQCLRRHQPAKPLDRAEVICVKIALELVSKRAAANKEMTEVFWKSVDKLISWNVVTEEQVVTAIEASSGHFS</sequence>
<accession>A0A1F6BVR1</accession>
<dbReference type="AlphaFoldDB" id="A0A1F6BVR1"/>
<organism evidence="1 2">
    <name type="scientific">Candidatus Kaiserbacteria bacterium GWA2_50_9</name>
    <dbReference type="NCBI Taxonomy" id="1798474"/>
    <lineage>
        <taxon>Bacteria</taxon>
        <taxon>Candidatus Kaiseribacteriota</taxon>
    </lineage>
</organism>
<proteinExistence type="predicted"/>
<dbReference type="STRING" id="1798474.A2118_00565"/>
<evidence type="ECO:0000313" key="1">
    <source>
        <dbReference type="EMBL" id="OGG41044.1"/>
    </source>
</evidence>